<accession>A0A662ZA25</accession>
<gene>
    <name evidence="2" type="ORF">SAMN04487865_101231</name>
</gene>
<evidence type="ECO:0000313" key="3">
    <source>
        <dbReference type="Proteomes" id="UP000243374"/>
    </source>
</evidence>
<evidence type="ECO:0000313" key="2">
    <source>
        <dbReference type="EMBL" id="SFJ99168.1"/>
    </source>
</evidence>
<keyword evidence="1" id="KW-0812">Transmembrane</keyword>
<feature type="transmembrane region" description="Helical" evidence="1">
    <location>
        <begin position="20"/>
        <end position="41"/>
    </location>
</feature>
<name>A0A662ZA25_9GAMM</name>
<reference evidence="2 3" key="1">
    <citation type="submission" date="2016-10" db="EMBL/GenBank/DDBJ databases">
        <authorList>
            <person name="Varghese N."/>
            <person name="Submissions S."/>
        </authorList>
    </citation>
    <scope>NUCLEOTIDE SEQUENCE [LARGE SCALE GENOMIC DNA]</scope>
    <source>
        <strain evidence="2 3">22B</strain>
    </source>
</reference>
<dbReference type="InterPro" id="IPR052894">
    <property type="entry name" value="AsmA-related"/>
</dbReference>
<evidence type="ECO:0000256" key="1">
    <source>
        <dbReference type="SAM" id="Phobius"/>
    </source>
</evidence>
<dbReference type="EMBL" id="FOSF01000012">
    <property type="protein sequence ID" value="SFJ99168.1"/>
    <property type="molecule type" value="Genomic_DNA"/>
</dbReference>
<dbReference type="PANTHER" id="PTHR30441">
    <property type="entry name" value="DUF748 DOMAIN-CONTAINING PROTEIN"/>
    <property type="match status" value="1"/>
</dbReference>
<dbReference type="OrthoDB" id="7051512at2"/>
<keyword evidence="1" id="KW-0472">Membrane</keyword>
<protein>
    <submittedName>
        <fullName evidence="2">AsmA-like C-terminal region</fullName>
    </submittedName>
</protein>
<proteinExistence type="predicted"/>
<organism evidence="2 3">
    <name type="scientific">Succinivibrio dextrinosolvens</name>
    <dbReference type="NCBI Taxonomy" id="83771"/>
    <lineage>
        <taxon>Bacteria</taxon>
        <taxon>Pseudomonadati</taxon>
        <taxon>Pseudomonadota</taxon>
        <taxon>Gammaproteobacteria</taxon>
        <taxon>Aeromonadales</taxon>
        <taxon>Succinivibrionaceae</taxon>
        <taxon>Succinivibrio</taxon>
    </lineage>
</organism>
<dbReference type="GO" id="GO:0090313">
    <property type="term" value="P:regulation of protein targeting to membrane"/>
    <property type="evidence" value="ECO:0007669"/>
    <property type="project" value="TreeGrafter"/>
</dbReference>
<dbReference type="AlphaFoldDB" id="A0A662ZA25"/>
<dbReference type="Proteomes" id="UP000243374">
    <property type="component" value="Unassembled WGS sequence"/>
</dbReference>
<dbReference type="RefSeq" id="WP_143075384.1">
    <property type="nucleotide sequence ID" value="NZ_CP047056.1"/>
</dbReference>
<dbReference type="PANTHER" id="PTHR30441:SF8">
    <property type="entry name" value="DUF748 DOMAIN-CONTAINING PROTEIN"/>
    <property type="match status" value="1"/>
</dbReference>
<sequence length="733" mass="81580">MAFKQNIYYRKQTPAYLKYLKIAVCTLIVVIAAVWGFILYFNGQHVKAPLLKFLSERTSFSINCDEIEFSPLYPDVLKLKKVTLGNSQIGEIYVEYDLKSVITSENLDIKYLYAKDITFDSRDLEALKKERFRYKNINILKLDLINSPLYLNRFHSEHADLSAAAVKVSEQGDISFGDSTLNAQTGSIDSYELKKIHAKILSSENTVALSEVQAQMFGGTVFADLTIDKESKLIEFSKLSINNVIFQNYSGIIESYNIRAKNASLTNCVLSLPAADLLLGQVSGKVEDLIIADKGIFFDFKGKAGEISKLDLLVTAEDSLLKARVEDNLLTVSSDGKLFGGEYSSEIELTGLNDSQSELKVKAFALKNAKLEPPIELYNRLKFLLFSHNTEILEFKVDNTEFVSHIDQLPLSIKAVNLSCEDIHFDRQTQKVKGTPGKFRLSTDSAYYSDLFIKNTDFHGVFSDEGYSVIMDRILLYNSNACASLSRDFAKNTFAFKAHAEDFDMSDLNSSLFSKLFNGKISFDADLIAQEDDDTSLSITQKLNGSVELRSKSLLISAFGLDLINGGNKKDYELNLRQLLNSIEGGDCGFYSLAGKATVENGQAKIKISSDLATSHLTLKGNYDTTDRIIDIKSTLMSLAKDSLTSVIIRGHVTDPTFYITALLRGAVRPGIDESAIENDEFYTAADGTVLKVKAKKLTDKPNIHASDKDQVQIHVDDEKKDKALTPDSVVLY</sequence>
<keyword evidence="1" id="KW-1133">Transmembrane helix</keyword>
<keyword evidence="3" id="KW-1185">Reference proteome</keyword>
<dbReference type="GO" id="GO:0005886">
    <property type="term" value="C:plasma membrane"/>
    <property type="evidence" value="ECO:0007669"/>
    <property type="project" value="TreeGrafter"/>
</dbReference>